<evidence type="ECO:0000313" key="2">
    <source>
        <dbReference type="Proteomes" id="UP000092154"/>
    </source>
</evidence>
<sequence>MTVISRYSRQMLHDGRVKGAGGTILIPIDRYPQVSLTTHLVILPPLQDLLHHPPPPHVNVMSPAIYLQMDVDSLAASPPYSGSTTTIHRTRHPHCAFWNGHESLFLTHYADVMEASSCRNVAQRQSTFLVQRADPGTTPRENY</sequence>
<proteinExistence type="predicted"/>
<keyword evidence="2" id="KW-1185">Reference proteome</keyword>
<accession>A0A1B7MFK0</accession>
<dbReference type="AlphaFoldDB" id="A0A1B7MFK0"/>
<organism evidence="1 2">
    <name type="scientific">Rhizopogon vinicolor AM-OR11-026</name>
    <dbReference type="NCBI Taxonomy" id="1314800"/>
    <lineage>
        <taxon>Eukaryota</taxon>
        <taxon>Fungi</taxon>
        <taxon>Dikarya</taxon>
        <taxon>Basidiomycota</taxon>
        <taxon>Agaricomycotina</taxon>
        <taxon>Agaricomycetes</taxon>
        <taxon>Agaricomycetidae</taxon>
        <taxon>Boletales</taxon>
        <taxon>Suillineae</taxon>
        <taxon>Rhizopogonaceae</taxon>
        <taxon>Rhizopogon</taxon>
    </lineage>
</organism>
<dbReference type="InParanoid" id="A0A1B7MFK0"/>
<reference evidence="1 2" key="1">
    <citation type="submission" date="2016-06" db="EMBL/GenBank/DDBJ databases">
        <title>Comparative genomics of the ectomycorrhizal sister species Rhizopogon vinicolor and Rhizopogon vesiculosus (Basidiomycota: Boletales) reveals a divergence of the mating type B locus.</title>
        <authorList>
            <consortium name="DOE Joint Genome Institute"/>
            <person name="Mujic A.B."/>
            <person name="Kuo A."/>
            <person name="Tritt A."/>
            <person name="Lipzen A."/>
            <person name="Chen C."/>
            <person name="Johnson J."/>
            <person name="Sharma A."/>
            <person name="Barry K."/>
            <person name="Grigoriev I.V."/>
            <person name="Spatafora J.W."/>
        </authorList>
    </citation>
    <scope>NUCLEOTIDE SEQUENCE [LARGE SCALE GENOMIC DNA]</scope>
    <source>
        <strain evidence="1 2">AM-OR11-026</strain>
    </source>
</reference>
<evidence type="ECO:0000313" key="1">
    <source>
        <dbReference type="EMBL" id="OAX31374.1"/>
    </source>
</evidence>
<name>A0A1B7MFK0_9AGAM</name>
<dbReference type="Proteomes" id="UP000092154">
    <property type="component" value="Unassembled WGS sequence"/>
</dbReference>
<dbReference type="EMBL" id="KV449431">
    <property type="protein sequence ID" value="OAX31374.1"/>
    <property type="molecule type" value="Genomic_DNA"/>
</dbReference>
<protein>
    <submittedName>
        <fullName evidence="1">Uncharacterized protein</fullName>
    </submittedName>
</protein>
<gene>
    <name evidence="1" type="ORF">K503DRAFT_777642</name>
</gene>